<evidence type="ECO:0000256" key="1">
    <source>
        <dbReference type="SAM" id="Phobius"/>
    </source>
</evidence>
<gene>
    <name evidence="2" type="ORF">GGQ68_002409</name>
</gene>
<name>A0A7W6GS50_9RHOB</name>
<keyword evidence="3" id="KW-1185">Reference proteome</keyword>
<comment type="caution">
    <text evidence="2">The sequence shown here is derived from an EMBL/GenBank/DDBJ whole genome shotgun (WGS) entry which is preliminary data.</text>
</comment>
<accession>A0A7W6GS50</accession>
<keyword evidence="1" id="KW-0812">Transmembrane</keyword>
<evidence type="ECO:0000313" key="3">
    <source>
        <dbReference type="Proteomes" id="UP000541426"/>
    </source>
</evidence>
<reference evidence="2 3" key="1">
    <citation type="submission" date="2020-08" db="EMBL/GenBank/DDBJ databases">
        <title>Genomic Encyclopedia of Type Strains, Phase IV (KMG-IV): sequencing the most valuable type-strain genomes for metagenomic binning, comparative biology and taxonomic classification.</title>
        <authorList>
            <person name="Goeker M."/>
        </authorList>
    </citation>
    <scope>NUCLEOTIDE SEQUENCE [LARGE SCALE GENOMIC DNA]</scope>
    <source>
        <strain evidence="2 3">DSM 102235</strain>
    </source>
</reference>
<evidence type="ECO:0008006" key="4">
    <source>
        <dbReference type="Google" id="ProtNLM"/>
    </source>
</evidence>
<feature type="transmembrane region" description="Helical" evidence="1">
    <location>
        <begin position="24"/>
        <end position="44"/>
    </location>
</feature>
<proteinExistence type="predicted"/>
<dbReference type="EMBL" id="JACIEJ010000005">
    <property type="protein sequence ID" value="MBB3986071.1"/>
    <property type="molecule type" value="Genomic_DNA"/>
</dbReference>
<keyword evidence="1" id="KW-1133">Transmembrane helix</keyword>
<evidence type="ECO:0000313" key="2">
    <source>
        <dbReference type="EMBL" id="MBB3986071.1"/>
    </source>
</evidence>
<protein>
    <recommendedName>
        <fullName evidence="4">TadE-like protein</fullName>
    </recommendedName>
</protein>
<organism evidence="2 3">
    <name type="scientific">Sagittula marina</name>
    <dbReference type="NCBI Taxonomy" id="943940"/>
    <lineage>
        <taxon>Bacteria</taxon>
        <taxon>Pseudomonadati</taxon>
        <taxon>Pseudomonadota</taxon>
        <taxon>Alphaproteobacteria</taxon>
        <taxon>Rhodobacterales</taxon>
        <taxon>Roseobacteraceae</taxon>
        <taxon>Sagittula</taxon>
    </lineage>
</organism>
<keyword evidence="1" id="KW-0472">Membrane</keyword>
<dbReference type="Proteomes" id="UP000541426">
    <property type="component" value="Unassembled WGS sequence"/>
</dbReference>
<dbReference type="RefSeq" id="WP_344716399.1">
    <property type="nucleotide sequence ID" value="NZ_BAABBZ010000007.1"/>
</dbReference>
<sequence>MSRIQSFAARFCNDEEGASATIEFIFYFLAFFVILMTAFEISAINIRHAMLERAVDMSVRDIRLSTGDIPSYSDLHRQICEDAGVIESCSDNLRLEMVQVDPRDFWTISDFPDCKNAEQPPRPVRNFVEGQDNALMLVRACLKYKPIFPTTAVGAGLDQDAQGYAKLIVNSAFVQEPR</sequence>
<dbReference type="AlphaFoldDB" id="A0A7W6GS50"/>